<gene>
    <name evidence="1" type="ORF">AGERDE_LOCUS13552</name>
</gene>
<organism evidence="1 2">
    <name type="scientific">Ambispora gerdemannii</name>
    <dbReference type="NCBI Taxonomy" id="144530"/>
    <lineage>
        <taxon>Eukaryota</taxon>
        <taxon>Fungi</taxon>
        <taxon>Fungi incertae sedis</taxon>
        <taxon>Mucoromycota</taxon>
        <taxon>Glomeromycotina</taxon>
        <taxon>Glomeromycetes</taxon>
        <taxon>Archaeosporales</taxon>
        <taxon>Ambisporaceae</taxon>
        <taxon>Ambispora</taxon>
    </lineage>
</organism>
<dbReference type="EMBL" id="CAJVPL010018385">
    <property type="protein sequence ID" value="CAG8701855.1"/>
    <property type="molecule type" value="Genomic_DNA"/>
</dbReference>
<evidence type="ECO:0000313" key="1">
    <source>
        <dbReference type="EMBL" id="CAG8701855.1"/>
    </source>
</evidence>
<keyword evidence="2" id="KW-1185">Reference proteome</keyword>
<evidence type="ECO:0000313" key="2">
    <source>
        <dbReference type="Proteomes" id="UP000789831"/>
    </source>
</evidence>
<dbReference type="Proteomes" id="UP000789831">
    <property type="component" value="Unassembled WGS sequence"/>
</dbReference>
<sequence length="40" mass="4662">YTGLAWTFLVIYLDNTNIHSPIFGSHLDHLEQTFQQLQEA</sequence>
<accession>A0A9N9HRK5</accession>
<feature type="non-terminal residue" evidence="1">
    <location>
        <position position="1"/>
    </location>
</feature>
<protein>
    <submittedName>
        <fullName evidence="1">11324_t:CDS:1</fullName>
    </submittedName>
</protein>
<name>A0A9N9HRK5_9GLOM</name>
<dbReference type="AlphaFoldDB" id="A0A9N9HRK5"/>
<reference evidence="1" key="1">
    <citation type="submission" date="2021-06" db="EMBL/GenBank/DDBJ databases">
        <authorList>
            <person name="Kallberg Y."/>
            <person name="Tangrot J."/>
            <person name="Rosling A."/>
        </authorList>
    </citation>
    <scope>NUCLEOTIDE SEQUENCE</scope>
    <source>
        <strain evidence="1">MT106</strain>
    </source>
</reference>
<feature type="non-terminal residue" evidence="1">
    <location>
        <position position="40"/>
    </location>
</feature>
<proteinExistence type="predicted"/>
<comment type="caution">
    <text evidence="1">The sequence shown here is derived from an EMBL/GenBank/DDBJ whole genome shotgun (WGS) entry which is preliminary data.</text>
</comment>